<gene>
    <name evidence="2" type="ORF">DFH08DRAFT_217906</name>
</gene>
<keyword evidence="3" id="KW-1185">Reference proteome</keyword>
<evidence type="ECO:0000313" key="2">
    <source>
        <dbReference type="EMBL" id="KAJ7343112.1"/>
    </source>
</evidence>
<reference evidence="2" key="1">
    <citation type="submission" date="2023-03" db="EMBL/GenBank/DDBJ databases">
        <title>Massive genome expansion in bonnet fungi (Mycena s.s.) driven by repeated elements and novel gene families across ecological guilds.</title>
        <authorList>
            <consortium name="Lawrence Berkeley National Laboratory"/>
            <person name="Harder C.B."/>
            <person name="Miyauchi S."/>
            <person name="Viragh M."/>
            <person name="Kuo A."/>
            <person name="Thoen E."/>
            <person name="Andreopoulos B."/>
            <person name="Lu D."/>
            <person name="Skrede I."/>
            <person name="Drula E."/>
            <person name="Henrissat B."/>
            <person name="Morin E."/>
            <person name="Kohler A."/>
            <person name="Barry K."/>
            <person name="LaButti K."/>
            <person name="Morin E."/>
            <person name="Salamov A."/>
            <person name="Lipzen A."/>
            <person name="Mereny Z."/>
            <person name="Hegedus B."/>
            <person name="Baldrian P."/>
            <person name="Stursova M."/>
            <person name="Weitz H."/>
            <person name="Taylor A."/>
            <person name="Grigoriev I.V."/>
            <person name="Nagy L.G."/>
            <person name="Martin F."/>
            <person name="Kauserud H."/>
        </authorList>
    </citation>
    <scope>NUCLEOTIDE SEQUENCE</scope>
    <source>
        <strain evidence="2">CBHHK002</strain>
    </source>
</reference>
<proteinExistence type="predicted"/>
<feature type="compositionally biased region" description="Basic and acidic residues" evidence="1">
    <location>
        <begin position="1"/>
        <end position="13"/>
    </location>
</feature>
<protein>
    <submittedName>
        <fullName evidence="2">Uncharacterized protein</fullName>
    </submittedName>
</protein>
<dbReference type="EMBL" id="JARIHO010000023">
    <property type="protein sequence ID" value="KAJ7343112.1"/>
    <property type="molecule type" value="Genomic_DNA"/>
</dbReference>
<dbReference type="AlphaFoldDB" id="A0AAD7ENH7"/>
<sequence>MVAVHSFDREAKPSVKGAAAGNARNQLTSVKNDSRRGARELTIQTGKSSVVPTITVDDIEGANAADAPEYHDDTPQLPGTIVAASGAIPDWYGWRHASGIDAASLAEGEEPDKGVLDIFLAD</sequence>
<feature type="region of interest" description="Disordered" evidence="1">
    <location>
        <begin position="1"/>
        <end position="44"/>
    </location>
</feature>
<comment type="caution">
    <text evidence="2">The sequence shown here is derived from an EMBL/GenBank/DDBJ whole genome shotgun (WGS) entry which is preliminary data.</text>
</comment>
<dbReference type="Proteomes" id="UP001218218">
    <property type="component" value="Unassembled WGS sequence"/>
</dbReference>
<organism evidence="2 3">
    <name type="scientific">Mycena albidolilacea</name>
    <dbReference type="NCBI Taxonomy" id="1033008"/>
    <lineage>
        <taxon>Eukaryota</taxon>
        <taxon>Fungi</taxon>
        <taxon>Dikarya</taxon>
        <taxon>Basidiomycota</taxon>
        <taxon>Agaricomycotina</taxon>
        <taxon>Agaricomycetes</taxon>
        <taxon>Agaricomycetidae</taxon>
        <taxon>Agaricales</taxon>
        <taxon>Marasmiineae</taxon>
        <taxon>Mycenaceae</taxon>
        <taxon>Mycena</taxon>
    </lineage>
</organism>
<evidence type="ECO:0000256" key="1">
    <source>
        <dbReference type="SAM" id="MobiDB-lite"/>
    </source>
</evidence>
<name>A0AAD7ENH7_9AGAR</name>
<evidence type="ECO:0000313" key="3">
    <source>
        <dbReference type="Proteomes" id="UP001218218"/>
    </source>
</evidence>
<accession>A0AAD7ENH7</accession>